<feature type="domain" description="Bifunctional inhibitor/plant lipid transfer protein/seed storage helical" evidence="4">
    <location>
        <begin position="18"/>
        <end position="110"/>
    </location>
</feature>
<dbReference type="InterPro" id="IPR036312">
    <property type="entry name" value="Bifun_inhib/LTP/seed_sf"/>
</dbReference>
<feature type="chain" id="PRO_5025520860" evidence="3">
    <location>
        <begin position="24"/>
        <end position="120"/>
    </location>
</feature>
<dbReference type="PRINTS" id="PR00382">
    <property type="entry name" value="LIPIDTRNSFER"/>
</dbReference>
<dbReference type="GO" id="GO:0008289">
    <property type="term" value="F:lipid binding"/>
    <property type="evidence" value="ECO:0007669"/>
    <property type="project" value="InterPro"/>
</dbReference>
<evidence type="ECO:0000313" key="5">
    <source>
        <dbReference type="EMBL" id="KAB1221737.1"/>
    </source>
</evidence>
<evidence type="ECO:0000256" key="3">
    <source>
        <dbReference type="SAM" id="SignalP"/>
    </source>
</evidence>
<dbReference type="Pfam" id="PF14368">
    <property type="entry name" value="LTP_2"/>
    <property type="match status" value="1"/>
</dbReference>
<organism evidence="5 6">
    <name type="scientific">Morella rubra</name>
    <name type="common">Chinese bayberry</name>
    <dbReference type="NCBI Taxonomy" id="262757"/>
    <lineage>
        <taxon>Eukaryota</taxon>
        <taxon>Viridiplantae</taxon>
        <taxon>Streptophyta</taxon>
        <taxon>Embryophyta</taxon>
        <taxon>Tracheophyta</taxon>
        <taxon>Spermatophyta</taxon>
        <taxon>Magnoliopsida</taxon>
        <taxon>eudicotyledons</taxon>
        <taxon>Gunneridae</taxon>
        <taxon>Pentapetalae</taxon>
        <taxon>rosids</taxon>
        <taxon>fabids</taxon>
        <taxon>Fagales</taxon>
        <taxon>Myricaceae</taxon>
        <taxon>Morella</taxon>
    </lineage>
</organism>
<sequence>MEKMMGCAVVAFGLMVLVLNATASLPNDITCADAVKALLPCKSFLVGTGPVTAPPSSDCCQGAQSVLKEANTPETLRALCVCFKDAAKKLGVNPDRAGSIPKFCDMKVPVPIDPNVDCTK</sequence>
<keyword evidence="2" id="KW-1015">Disulfide bond</keyword>
<dbReference type="Proteomes" id="UP000516437">
    <property type="component" value="Chromosome 2"/>
</dbReference>
<dbReference type="PANTHER" id="PTHR33076">
    <property type="entry name" value="NON-SPECIFIC LIPID-TRANSFER PROTEIN 2-RELATED"/>
    <property type="match status" value="1"/>
</dbReference>
<name>A0A6A1WCT0_9ROSI</name>
<proteinExistence type="inferred from homology"/>
<evidence type="ECO:0000256" key="1">
    <source>
        <dbReference type="ARBA" id="ARBA00009748"/>
    </source>
</evidence>
<feature type="signal peptide" evidence="3">
    <location>
        <begin position="1"/>
        <end position="23"/>
    </location>
</feature>
<reference evidence="5 6" key="1">
    <citation type="journal article" date="2019" name="Plant Biotechnol. J.">
        <title>The red bayberry genome and genetic basis of sex determination.</title>
        <authorList>
            <person name="Jia H.M."/>
            <person name="Jia H.J."/>
            <person name="Cai Q.L."/>
            <person name="Wang Y."/>
            <person name="Zhao H.B."/>
            <person name="Yang W.F."/>
            <person name="Wang G.Y."/>
            <person name="Li Y.H."/>
            <person name="Zhan D.L."/>
            <person name="Shen Y.T."/>
            <person name="Niu Q.F."/>
            <person name="Chang L."/>
            <person name="Qiu J."/>
            <person name="Zhao L."/>
            <person name="Xie H.B."/>
            <person name="Fu W.Y."/>
            <person name="Jin J."/>
            <person name="Li X.W."/>
            <person name="Jiao Y."/>
            <person name="Zhou C.C."/>
            <person name="Tu T."/>
            <person name="Chai C.Y."/>
            <person name="Gao J.L."/>
            <person name="Fan L.J."/>
            <person name="van de Weg E."/>
            <person name="Wang J.Y."/>
            <person name="Gao Z.S."/>
        </authorList>
    </citation>
    <scope>NUCLEOTIDE SEQUENCE [LARGE SCALE GENOMIC DNA]</scope>
    <source>
        <tissue evidence="5">Leaves</tissue>
    </source>
</reference>
<dbReference type="SUPFAM" id="SSF47699">
    <property type="entry name" value="Bifunctional inhibitor/lipid-transfer protein/seed storage 2S albumin"/>
    <property type="match status" value="1"/>
</dbReference>
<gene>
    <name evidence="5" type="ORF">CJ030_MR2G011839</name>
</gene>
<accession>A0A6A1WCT0</accession>
<dbReference type="CDD" id="cd01960">
    <property type="entry name" value="nsLTP1"/>
    <property type="match status" value="1"/>
</dbReference>
<dbReference type="InterPro" id="IPR016140">
    <property type="entry name" value="Bifunc_inhib/LTP/seed_store"/>
</dbReference>
<evidence type="ECO:0000259" key="4">
    <source>
        <dbReference type="Pfam" id="PF14368"/>
    </source>
</evidence>
<evidence type="ECO:0000256" key="2">
    <source>
        <dbReference type="ARBA" id="ARBA00023157"/>
    </source>
</evidence>
<dbReference type="InterPro" id="IPR000528">
    <property type="entry name" value="Plant_nsLTP"/>
</dbReference>
<dbReference type="EMBL" id="RXIC02000020">
    <property type="protein sequence ID" value="KAB1221737.1"/>
    <property type="molecule type" value="Genomic_DNA"/>
</dbReference>
<keyword evidence="3" id="KW-0732">Signal</keyword>
<keyword evidence="6" id="KW-1185">Reference proteome</keyword>
<dbReference type="AlphaFoldDB" id="A0A6A1WCT0"/>
<comment type="caution">
    <text evidence="5">The sequence shown here is derived from an EMBL/GenBank/DDBJ whole genome shotgun (WGS) entry which is preliminary data.</text>
</comment>
<evidence type="ECO:0000313" key="6">
    <source>
        <dbReference type="Proteomes" id="UP000516437"/>
    </source>
</evidence>
<comment type="similarity">
    <text evidence="1">Belongs to the plant LTP family.</text>
</comment>
<dbReference type="Gene3D" id="1.10.110.10">
    <property type="entry name" value="Plant lipid-transfer and hydrophobic proteins"/>
    <property type="match status" value="1"/>
</dbReference>
<protein>
    <submittedName>
        <fullName evidence="5">Non-specific lipid-transfer protein</fullName>
    </submittedName>
</protein>
<dbReference type="OrthoDB" id="1876592at2759"/>
<dbReference type="GO" id="GO:0006869">
    <property type="term" value="P:lipid transport"/>
    <property type="evidence" value="ECO:0007669"/>
    <property type="project" value="InterPro"/>
</dbReference>